<keyword evidence="11" id="KW-1185">Reference proteome</keyword>
<sequence>MDSQWVDLLLSPIINTTVSKLISTAAEQISLAVGWKKELASLKDKFLMVQAVLKDAEEKQVSDPAVKLWLERLRDVVYEADDVLDEVAYESVKCKVETKNQKTKKVCNFFTSSNPLLFHRKIAEKIKNIIASVDVINNEARGFGLQIRLATASRVVSEQGRNPQTHSTIGDLSMVVGREDDISKIVQLLTDSSNVSRLCVLSIVGMPGLGKTTLAQAVRNDEQIKNYFGEIMWVCVSDDFDVDRILIEMLESLTGNSGAVKNKDTVIQKIREAMGENNFLLVLDDMWNEESHGKFEDLRSCLLGICKNSRNRVIVTTRDEKVALKMRMRMHHEYMHSLGKLQDADCWSIIRNRVFGDASIPPELENIGWDIAQLCGGVPLVASVIGGTLCTENLNRAEWLSFKSKIEALGPLEHDNGITRVIKLSFDRLPKSALKQCFAFYSIFPKDFVMERDMLIQLWMAKGFLQSTDESPITMEDIGNKYFNDLLSYSLFQKEEIFSSGVIDISCKMHDLIHDFAQIISKSETMIWKTLSPSNISNVRNLNLICGGGTVPTTLRGVAPKLHTLFLKDGAFSNDMQVDLKSLRVLSFVDAIHIEELPPCFDNMKSLRYLDISRTRLTELPKFITKLYNLQTFRFMTCRSLKMPPEGIGSLINLRHIYFSDKEQMPANIGRLLCLQTLPKFFVGTTKGHKIEELGNLRGLKGSLEICNLELIKYKSEAMGARLHEKTISKLTLKWRKKSDQDEDVLEGLQPHSNLQVLEIYGYGGKNLPSWMLQNVLNCDTFLLKNLKKLSIDSCKELQSLPVMTGFSSLQKLCISRCDELRTIAEGAFASLVSLKELDISTCHNLESVSLNELSLLEKVQILSCNRLNSIGDSLSTSTCLKILCLNGCRSLRFIPSLFGLSSLKKLVIYNCHSLISIPEELKEIHSLVDLKIESCPKLRNIPKNTLNSLTNLKGLSLGGFSEELEEFPALSSIHSLQVSLEKLALIGWGKLTELPHQIQNLTALRELAISKFNELEALPNWLANFSSLKSLNVQDCLGLKCLPSGLPFSTTLEELSIRTCPNLVSTKLEDVLSGLARLKTLSIGPFSEELEEFPGLSSIHNLGASLEELYLYGWEKLTQLPHQIQHLTALRHLSIGHFHGVKALPEWLGNLSSLQDLWTVNCKNLKRLPSAQAIRHLSKLKFLSISECPELEIQCGKESGSEWCKISHIQTIAIKGEYI</sequence>
<dbReference type="Gene3D" id="3.80.10.10">
    <property type="entry name" value="Ribonuclease Inhibitor"/>
    <property type="match status" value="3"/>
</dbReference>
<evidence type="ECO:0000256" key="4">
    <source>
        <dbReference type="ARBA" id="ARBA00022821"/>
    </source>
</evidence>
<keyword evidence="4" id="KW-0611">Plant defense</keyword>
<gene>
    <name evidence="10" type="ORF">SLEP1_g46833</name>
</gene>
<accession>A0AAV5LP91</accession>
<protein>
    <recommendedName>
        <fullName evidence="12">Disease resistance protein RGA3</fullName>
    </recommendedName>
</protein>
<dbReference type="EMBL" id="BPVZ01000132">
    <property type="protein sequence ID" value="GKV38987.1"/>
    <property type="molecule type" value="Genomic_DNA"/>
</dbReference>
<evidence type="ECO:0000313" key="10">
    <source>
        <dbReference type="EMBL" id="GKV38987.1"/>
    </source>
</evidence>
<dbReference type="InterPro" id="IPR056789">
    <property type="entry name" value="LRR_R13L1-DRL21"/>
</dbReference>
<evidence type="ECO:0000256" key="5">
    <source>
        <dbReference type="ARBA" id="ARBA00022840"/>
    </source>
</evidence>
<evidence type="ECO:0000259" key="8">
    <source>
        <dbReference type="Pfam" id="PF23559"/>
    </source>
</evidence>
<evidence type="ECO:0000256" key="3">
    <source>
        <dbReference type="ARBA" id="ARBA00022741"/>
    </source>
</evidence>
<organism evidence="10 11">
    <name type="scientific">Rubroshorea leprosula</name>
    <dbReference type="NCBI Taxonomy" id="152421"/>
    <lineage>
        <taxon>Eukaryota</taxon>
        <taxon>Viridiplantae</taxon>
        <taxon>Streptophyta</taxon>
        <taxon>Embryophyta</taxon>
        <taxon>Tracheophyta</taxon>
        <taxon>Spermatophyta</taxon>
        <taxon>Magnoliopsida</taxon>
        <taxon>eudicotyledons</taxon>
        <taxon>Gunneridae</taxon>
        <taxon>Pentapetalae</taxon>
        <taxon>rosids</taxon>
        <taxon>malvids</taxon>
        <taxon>Malvales</taxon>
        <taxon>Dipterocarpaceae</taxon>
        <taxon>Rubroshorea</taxon>
    </lineage>
</organism>
<evidence type="ECO:0000256" key="1">
    <source>
        <dbReference type="ARBA" id="ARBA00022614"/>
    </source>
</evidence>
<feature type="domain" description="Disease resistance N-terminal" evidence="7">
    <location>
        <begin position="14"/>
        <end position="103"/>
    </location>
</feature>
<keyword evidence="1" id="KW-0433">Leucine-rich repeat</keyword>
<dbReference type="InterPro" id="IPR041118">
    <property type="entry name" value="Rx_N"/>
</dbReference>
<dbReference type="SUPFAM" id="SSF52540">
    <property type="entry name" value="P-loop containing nucleoside triphosphate hydrolases"/>
    <property type="match status" value="1"/>
</dbReference>
<evidence type="ECO:0000313" key="11">
    <source>
        <dbReference type="Proteomes" id="UP001054252"/>
    </source>
</evidence>
<evidence type="ECO:0008006" key="12">
    <source>
        <dbReference type="Google" id="ProtNLM"/>
    </source>
</evidence>
<evidence type="ECO:0000259" key="6">
    <source>
        <dbReference type="Pfam" id="PF00931"/>
    </source>
</evidence>
<keyword evidence="5" id="KW-0067">ATP-binding</keyword>
<dbReference type="Gene3D" id="1.10.10.10">
    <property type="entry name" value="Winged helix-like DNA-binding domain superfamily/Winged helix DNA-binding domain"/>
    <property type="match status" value="1"/>
</dbReference>
<dbReference type="PANTHER" id="PTHR36766">
    <property type="entry name" value="PLANT BROAD-SPECTRUM MILDEW RESISTANCE PROTEIN RPW8"/>
    <property type="match status" value="1"/>
</dbReference>
<keyword evidence="3" id="KW-0547">Nucleotide-binding</keyword>
<proteinExistence type="predicted"/>
<dbReference type="Gene3D" id="1.20.5.4130">
    <property type="match status" value="1"/>
</dbReference>
<name>A0AAV5LP91_9ROSI</name>
<dbReference type="Proteomes" id="UP001054252">
    <property type="component" value="Unassembled WGS sequence"/>
</dbReference>
<dbReference type="GO" id="GO:0006952">
    <property type="term" value="P:defense response"/>
    <property type="evidence" value="ECO:0007669"/>
    <property type="project" value="UniProtKB-KW"/>
</dbReference>
<dbReference type="InterPro" id="IPR038005">
    <property type="entry name" value="RX-like_CC"/>
</dbReference>
<dbReference type="InterPro" id="IPR042197">
    <property type="entry name" value="Apaf_helical"/>
</dbReference>
<evidence type="ECO:0000259" key="7">
    <source>
        <dbReference type="Pfam" id="PF18052"/>
    </source>
</evidence>
<dbReference type="InterPro" id="IPR058922">
    <property type="entry name" value="WHD_DRP"/>
</dbReference>
<dbReference type="Gene3D" id="1.10.8.430">
    <property type="entry name" value="Helical domain of apoptotic protease-activating factors"/>
    <property type="match status" value="1"/>
</dbReference>
<dbReference type="FunFam" id="1.10.10.10:FF:000322">
    <property type="entry name" value="Probable disease resistance protein At1g63360"/>
    <property type="match status" value="1"/>
</dbReference>
<dbReference type="PRINTS" id="PR00364">
    <property type="entry name" value="DISEASERSIST"/>
</dbReference>
<dbReference type="Pfam" id="PF18052">
    <property type="entry name" value="Rx_N"/>
    <property type="match status" value="1"/>
</dbReference>
<feature type="domain" description="R13L1/DRL21-like LRR repeat region" evidence="9">
    <location>
        <begin position="691"/>
        <end position="818"/>
    </location>
</feature>
<dbReference type="Pfam" id="PF25019">
    <property type="entry name" value="LRR_R13L1-DRL21"/>
    <property type="match status" value="1"/>
</dbReference>
<dbReference type="CDD" id="cd14798">
    <property type="entry name" value="RX-CC_like"/>
    <property type="match status" value="1"/>
</dbReference>
<feature type="domain" description="Disease resistance protein winged helix" evidence="8">
    <location>
        <begin position="443"/>
        <end position="517"/>
    </location>
</feature>
<dbReference type="GO" id="GO:0051707">
    <property type="term" value="P:response to other organism"/>
    <property type="evidence" value="ECO:0007669"/>
    <property type="project" value="UniProtKB-ARBA"/>
</dbReference>
<reference evidence="10 11" key="1">
    <citation type="journal article" date="2021" name="Commun. Biol.">
        <title>The genome of Shorea leprosula (Dipterocarpaceae) highlights the ecological relevance of drought in aseasonal tropical rainforests.</title>
        <authorList>
            <person name="Ng K.K.S."/>
            <person name="Kobayashi M.J."/>
            <person name="Fawcett J.A."/>
            <person name="Hatakeyama M."/>
            <person name="Paape T."/>
            <person name="Ng C.H."/>
            <person name="Ang C.C."/>
            <person name="Tnah L.H."/>
            <person name="Lee C.T."/>
            <person name="Nishiyama T."/>
            <person name="Sese J."/>
            <person name="O'Brien M.J."/>
            <person name="Copetti D."/>
            <person name="Mohd Noor M.I."/>
            <person name="Ong R.C."/>
            <person name="Putra M."/>
            <person name="Sireger I.Z."/>
            <person name="Indrioko S."/>
            <person name="Kosugi Y."/>
            <person name="Izuno A."/>
            <person name="Isagi Y."/>
            <person name="Lee S.L."/>
            <person name="Shimizu K.K."/>
        </authorList>
    </citation>
    <scope>NUCLEOTIDE SEQUENCE [LARGE SCALE GENOMIC DNA]</scope>
    <source>
        <strain evidence="10">214</strain>
    </source>
</reference>
<dbReference type="InterPro" id="IPR002182">
    <property type="entry name" value="NB-ARC"/>
</dbReference>
<dbReference type="Pfam" id="PF00931">
    <property type="entry name" value="NB-ARC"/>
    <property type="match status" value="1"/>
</dbReference>
<dbReference type="InterPro" id="IPR032675">
    <property type="entry name" value="LRR_dom_sf"/>
</dbReference>
<dbReference type="Pfam" id="PF23559">
    <property type="entry name" value="WHD_DRP"/>
    <property type="match status" value="1"/>
</dbReference>
<evidence type="ECO:0000256" key="2">
    <source>
        <dbReference type="ARBA" id="ARBA00022737"/>
    </source>
</evidence>
<comment type="caution">
    <text evidence="10">The sequence shown here is derived from an EMBL/GenBank/DDBJ whole genome shotgun (WGS) entry which is preliminary data.</text>
</comment>
<dbReference type="SUPFAM" id="SSF52058">
    <property type="entry name" value="L domain-like"/>
    <property type="match status" value="2"/>
</dbReference>
<dbReference type="Gene3D" id="3.40.50.300">
    <property type="entry name" value="P-loop containing nucleotide triphosphate hydrolases"/>
    <property type="match status" value="1"/>
</dbReference>
<feature type="domain" description="NB-ARC" evidence="6">
    <location>
        <begin position="179"/>
        <end position="356"/>
    </location>
</feature>
<keyword evidence="2" id="KW-0677">Repeat</keyword>
<evidence type="ECO:0000259" key="9">
    <source>
        <dbReference type="Pfam" id="PF25019"/>
    </source>
</evidence>
<dbReference type="AlphaFoldDB" id="A0AAV5LP91"/>
<dbReference type="GO" id="GO:0043531">
    <property type="term" value="F:ADP binding"/>
    <property type="evidence" value="ECO:0007669"/>
    <property type="project" value="InterPro"/>
</dbReference>
<dbReference type="PANTHER" id="PTHR36766:SF70">
    <property type="entry name" value="DISEASE RESISTANCE PROTEIN RGA4"/>
    <property type="match status" value="1"/>
</dbReference>
<dbReference type="InterPro" id="IPR027417">
    <property type="entry name" value="P-loop_NTPase"/>
</dbReference>
<dbReference type="GO" id="GO:0005524">
    <property type="term" value="F:ATP binding"/>
    <property type="evidence" value="ECO:0007669"/>
    <property type="project" value="UniProtKB-KW"/>
</dbReference>
<dbReference type="InterPro" id="IPR036388">
    <property type="entry name" value="WH-like_DNA-bd_sf"/>
</dbReference>